<proteinExistence type="predicted"/>
<dbReference type="EMBL" id="JAAGMP010001186">
    <property type="protein sequence ID" value="NEC21825.1"/>
    <property type="molecule type" value="Genomic_DNA"/>
</dbReference>
<organism evidence="1 2">
    <name type="scientific">Streptomyces parvus</name>
    <dbReference type="NCBI Taxonomy" id="66428"/>
    <lineage>
        <taxon>Bacteria</taxon>
        <taxon>Bacillati</taxon>
        <taxon>Actinomycetota</taxon>
        <taxon>Actinomycetes</taxon>
        <taxon>Kitasatosporales</taxon>
        <taxon>Streptomycetaceae</taxon>
        <taxon>Streptomyces</taxon>
    </lineage>
</organism>
<sequence length="124" mass="13485">MTDIGHADEAALAIEVLEWEAPGSAWPKMCEARAAVDKLNSFGEQLRTDVRAAFTSGRQPPVLGEADRRLGLPLEPLLPMLPRTVASVVHRAQNLARLVQGLQRALDASSPVQNTATPRHRKGF</sequence>
<name>A0A7K3S2U2_9ACTN</name>
<evidence type="ECO:0000313" key="2">
    <source>
        <dbReference type="Proteomes" id="UP000469670"/>
    </source>
</evidence>
<accession>A0A7K3S2U2</accession>
<protein>
    <submittedName>
        <fullName evidence="1">Uncharacterized protein</fullName>
    </submittedName>
</protein>
<evidence type="ECO:0000313" key="1">
    <source>
        <dbReference type="EMBL" id="NEC21825.1"/>
    </source>
</evidence>
<reference evidence="1 2" key="1">
    <citation type="submission" date="2020-01" db="EMBL/GenBank/DDBJ databases">
        <title>Insect and environment-associated Actinomycetes.</title>
        <authorList>
            <person name="Currrie C."/>
            <person name="Chevrette M."/>
            <person name="Carlson C."/>
            <person name="Stubbendieck R."/>
            <person name="Wendt-Pienkowski E."/>
        </authorList>
    </citation>
    <scope>NUCLEOTIDE SEQUENCE [LARGE SCALE GENOMIC DNA]</scope>
    <source>
        <strain evidence="1 2">SID7590</strain>
    </source>
</reference>
<comment type="caution">
    <text evidence="1">The sequence shown here is derived from an EMBL/GenBank/DDBJ whole genome shotgun (WGS) entry which is preliminary data.</text>
</comment>
<dbReference type="AlphaFoldDB" id="A0A7K3S2U2"/>
<dbReference type="RefSeq" id="WP_164206156.1">
    <property type="nucleotide sequence ID" value="NZ_JAAGMP010001186.1"/>
</dbReference>
<gene>
    <name evidence="1" type="ORF">G3I50_26790</name>
</gene>
<dbReference type="Proteomes" id="UP000469670">
    <property type="component" value="Unassembled WGS sequence"/>
</dbReference>